<comment type="similarity">
    <text evidence="1 4">Belongs to the carbohydrate kinase PfkB family.</text>
</comment>
<dbReference type="RefSeq" id="WP_307782453.1">
    <property type="nucleotide sequence ID" value="NZ_JAFBCM010000001.1"/>
</dbReference>
<dbReference type="EMBL" id="JBHRZH010000015">
    <property type="protein sequence ID" value="MFC3762679.1"/>
    <property type="molecule type" value="Genomic_DNA"/>
</dbReference>
<dbReference type="PANTHER" id="PTHR42774">
    <property type="entry name" value="PHOSPHOTRANSFERASE SYSTEM TRANSPORT PROTEIN"/>
    <property type="match status" value="1"/>
</dbReference>
<organism evidence="6 7">
    <name type="scientific">Tenggerimyces flavus</name>
    <dbReference type="NCBI Taxonomy" id="1708749"/>
    <lineage>
        <taxon>Bacteria</taxon>
        <taxon>Bacillati</taxon>
        <taxon>Actinomycetota</taxon>
        <taxon>Actinomycetes</taxon>
        <taxon>Propionibacteriales</taxon>
        <taxon>Nocardioidaceae</taxon>
        <taxon>Tenggerimyces</taxon>
    </lineage>
</organism>
<keyword evidence="2 4" id="KW-0808">Transferase</keyword>
<evidence type="ECO:0000256" key="3">
    <source>
        <dbReference type="ARBA" id="ARBA00022777"/>
    </source>
</evidence>
<feature type="domain" description="Carbohydrate kinase PfkB" evidence="5">
    <location>
        <begin position="67"/>
        <end position="328"/>
    </location>
</feature>
<dbReference type="CDD" id="cd01942">
    <property type="entry name" value="ribokinase_group_A"/>
    <property type="match status" value="1"/>
</dbReference>
<dbReference type="Gene3D" id="3.40.1190.20">
    <property type="match status" value="1"/>
</dbReference>
<dbReference type="InterPro" id="IPR002173">
    <property type="entry name" value="Carboh/pur_kinase_PfkB_CS"/>
</dbReference>
<dbReference type="SUPFAM" id="SSF53613">
    <property type="entry name" value="Ribokinase-like"/>
    <property type="match status" value="1"/>
</dbReference>
<reference evidence="7" key="1">
    <citation type="journal article" date="2019" name="Int. J. Syst. Evol. Microbiol.">
        <title>The Global Catalogue of Microorganisms (GCM) 10K type strain sequencing project: providing services to taxonomists for standard genome sequencing and annotation.</title>
        <authorList>
            <consortium name="The Broad Institute Genomics Platform"/>
            <consortium name="The Broad Institute Genome Sequencing Center for Infectious Disease"/>
            <person name="Wu L."/>
            <person name="Ma J."/>
        </authorList>
    </citation>
    <scope>NUCLEOTIDE SEQUENCE [LARGE SCALE GENOMIC DNA]</scope>
    <source>
        <strain evidence="7">CGMCC 4.7241</strain>
    </source>
</reference>
<evidence type="ECO:0000256" key="1">
    <source>
        <dbReference type="ARBA" id="ARBA00010688"/>
    </source>
</evidence>
<keyword evidence="3 4" id="KW-0418">Kinase</keyword>
<evidence type="ECO:0000259" key="5">
    <source>
        <dbReference type="Pfam" id="PF00294"/>
    </source>
</evidence>
<dbReference type="PROSITE" id="PS00584">
    <property type="entry name" value="PFKB_KINASES_2"/>
    <property type="match status" value="1"/>
</dbReference>
<sequence>MADGQESNKSTPWEIGGIVGRGPAHDPLVARRTADDPPFDVFLSGKVFLDIIFTGLASPPAAGTEIYTSGMGSSPGGIANLAIALARLGLRTSLAAAFGADVYGDFCWRTLAEQEGVDLSTSRRFPQWHSPVTISLAYESDRSMVTHAHEPPVPADDMIASSQPGTPKTRACFVDLDHETENWAAKAHSEGALVFADIGWDPTEQWRPEVLDRLQVCDVFLPNATEAMHYTRTDSPQDALHELAKHVPVAVITRGSEGAVAIDTTTGEEVDVPALPVEALDVTGAGDVFAAGFVTSTLAGWPLLHRLRFANLCAALSVQHFGGSLSAPGWADIAAWWQVAKRVPGLGHVARQYAFLDDVVPQTPVGAVRRATATIGFQTGEIAP</sequence>
<dbReference type="InterPro" id="IPR052562">
    <property type="entry name" value="Ketohexokinase-related"/>
</dbReference>
<dbReference type="Pfam" id="PF00294">
    <property type="entry name" value="PfkB"/>
    <property type="match status" value="1"/>
</dbReference>
<accession>A0ABV7YD02</accession>
<dbReference type="GO" id="GO:0016301">
    <property type="term" value="F:kinase activity"/>
    <property type="evidence" value="ECO:0007669"/>
    <property type="project" value="UniProtKB-KW"/>
</dbReference>
<dbReference type="PRINTS" id="PR00990">
    <property type="entry name" value="RIBOKINASE"/>
</dbReference>
<dbReference type="PANTHER" id="PTHR42774:SF3">
    <property type="entry name" value="KETOHEXOKINASE"/>
    <property type="match status" value="1"/>
</dbReference>
<dbReference type="InterPro" id="IPR002139">
    <property type="entry name" value="Ribo/fructo_kinase"/>
</dbReference>
<keyword evidence="7" id="KW-1185">Reference proteome</keyword>
<dbReference type="InterPro" id="IPR011611">
    <property type="entry name" value="PfkB_dom"/>
</dbReference>
<comment type="caution">
    <text evidence="6">The sequence shown here is derived from an EMBL/GenBank/DDBJ whole genome shotgun (WGS) entry which is preliminary data.</text>
</comment>
<evidence type="ECO:0000313" key="7">
    <source>
        <dbReference type="Proteomes" id="UP001595699"/>
    </source>
</evidence>
<evidence type="ECO:0000313" key="6">
    <source>
        <dbReference type="EMBL" id="MFC3762679.1"/>
    </source>
</evidence>
<name>A0ABV7YD02_9ACTN</name>
<evidence type="ECO:0000256" key="4">
    <source>
        <dbReference type="RuleBase" id="RU003704"/>
    </source>
</evidence>
<dbReference type="Proteomes" id="UP001595699">
    <property type="component" value="Unassembled WGS sequence"/>
</dbReference>
<protein>
    <submittedName>
        <fullName evidence="6">Carbohydrate kinase family protein</fullName>
    </submittedName>
</protein>
<dbReference type="InterPro" id="IPR029056">
    <property type="entry name" value="Ribokinase-like"/>
</dbReference>
<evidence type="ECO:0000256" key="2">
    <source>
        <dbReference type="ARBA" id="ARBA00022679"/>
    </source>
</evidence>
<gene>
    <name evidence="6" type="ORF">ACFOUW_17685</name>
</gene>
<proteinExistence type="inferred from homology"/>